<dbReference type="AlphaFoldDB" id="A0A9W9Z266"/>
<keyword evidence="1" id="KW-0732">Signal</keyword>
<protein>
    <submittedName>
        <fullName evidence="2">Uncharacterized protein</fullName>
    </submittedName>
</protein>
<comment type="caution">
    <text evidence="2">The sequence shown here is derived from an EMBL/GenBank/DDBJ whole genome shotgun (WGS) entry which is preliminary data.</text>
</comment>
<name>A0A9W9Z266_9CNID</name>
<evidence type="ECO:0000313" key="3">
    <source>
        <dbReference type="Proteomes" id="UP001163046"/>
    </source>
</evidence>
<gene>
    <name evidence="2" type="ORF">OS493_009153</name>
</gene>
<dbReference type="Proteomes" id="UP001163046">
    <property type="component" value="Unassembled WGS sequence"/>
</dbReference>
<feature type="signal peptide" evidence="1">
    <location>
        <begin position="1"/>
        <end position="20"/>
    </location>
</feature>
<sequence length="146" mass="15615">MAVKFYVFVLTTLPLLCCQGSLFVRCLTACLTNEASSTSQALPTSATGFPRMTAVPTPLLHPLPQPNPMASLPVSSPTVQPTRSIEQLLSISCSADVKMISPAHAQLLSATTLHNLQPTALSTSFESACYPVMKNISVQLQINNKK</sequence>
<evidence type="ECO:0000313" key="2">
    <source>
        <dbReference type="EMBL" id="KAJ7373831.1"/>
    </source>
</evidence>
<evidence type="ECO:0000256" key="1">
    <source>
        <dbReference type="SAM" id="SignalP"/>
    </source>
</evidence>
<keyword evidence="3" id="KW-1185">Reference proteome</keyword>
<reference evidence="2" key="1">
    <citation type="submission" date="2023-01" db="EMBL/GenBank/DDBJ databases">
        <title>Genome assembly of the deep-sea coral Lophelia pertusa.</title>
        <authorList>
            <person name="Herrera S."/>
            <person name="Cordes E."/>
        </authorList>
    </citation>
    <scope>NUCLEOTIDE SEQUENCE</scope>
    <source>
        <strain evidence="2">USNM1676648</strain>
        <tissue evidence="2">Polyp</tissue>
    </source>
</reference>
<dbReference type="OrthoDB" id="10438818at2759"/>
<feature type="chain" id="PRO_5040785296" evidence="1">
    <location>
        <begin position="21"/>
        <end position="146"/>
    </location>
</feature>
<organism evidence="2 3">
    <name type="scientific">Desmophyllum pertusum</name>
    <dbReference type="NCBI Taxonomy" id="174260"/>
    <lineage>
        <taxon>Eukaryota</taxon>
        <taxon>Metazoa</taxon>
        <taxon>Cnidaria</taxon>
        <taxon>Anthozoa</taxon>
        <taxon>Hexacorallia</taxon>
        <taxon>Scleractinia</taxon>
        <taxon>Caryophylliina</taxon>
        <taxon>Caryophylliidae</taxon>
        <taxon>Desmophyllum</taxon>
    </lineage>
</organism>
<accession>A0A9W9Z266</accession>
<dbReference type="EMBL" id="MU826829">
    <property type="protein sequence ID" value="KAJ7373831.1"/>
    <property type="molecule type" value="Genomic_DNA"/>
</dbReference>
<proteinExistence type="predicted"/>